<evidence type="ECO:0000313" key="1">
    <source>
        <dbReference type="EMBL" id="OKH50583.1"/>
    </source>
</evidence>
<evidence type="ECO:0000313" key="2">
    <source>
        <dbReference type="Proteomes" id="UP000185557"/>
    </source>
</evidence>
<comment type="caution">
    <text evidence="1">The sequence shown here is derived from an EMBL/GenBank/DDBJ whole genome shotgun (WGS) entry which is preliminary data.</text>
</comment>
<accession>A0A1U7JA07</accession>
<reference evidence="1 2" key="1">
    <citation type="submission" date="2016-11" db="EMBL/GenBank/DDBJ databases">
        <title>Draft Genome Sequences of Nine Cyanobacterial Strains from Diverse Habitats.</title>
        <authorList>
            <person name="Zhu T."/>
            <person name="Hou S."/>
            <person name="Lu X."/>
            <person name="Hess W.R."/>
        </authorList>
    </citation>
    <scope>NUCLEOTIDE SEQUENCE [LARGE SCALE GENOMIC DNA]</scope>
    <source>
        <strain evidence="1 2">NIES-30</strain>
    </source>
</reference>
<sequence>MDDEQLKRGIQSIGMGCFVKYFEAFSDAEKNDDDLIDALTKIEGYEESGAKTRVLSARRIIREDRAADALKKIANSEKTEPWVVAKAQFLVEKVEAK</sequence>
<gene>
    <name evidence="1" type="ORF">NIES30_00280</name>
</gene>
<keyword evidence="2" id="KW-1185">Reference proteome</keyword>
<proteinExistence type="predicted"/>
<dbReference type="Proteomes" id="UP000185557">
    <property type="component" value="Unassembled WGS sequence"/>
</dbReference>
<dbReference type="AlphaFoldDB" id="A0A1U7JA07"/>
<name>A0A1U7JA07_9CYAN</name>
<organism evidence="1 2">
    <name type="scientific">Phormidium tenue NIES-30</name>
    <dbReference type="NCBI Taxonomy" id="549789"/>
    <lineage>
        <taxon>Bacteria</taxon>
        <taxon>Bacillati</taxon>
        <taxon>Cyanobacteriota</taxon>
        <taxon>Cyanophyceae</taxon>
        <taxon>Oscillatoriophycideae</taxon>
        <taxon>Oscillatoriales</taxon>
        <taxon>Oscillatoriaceae</taxon>
        <taxon>Phormidium</taxon>
    </lineage>
</organism>
<dbReference type="RefSeq" id="WP_073606397.1">
    <property type="nucleotide sequence ID" value="NZ_MRCG01000001.1"/>
</dbReference>
<protein>
    <submittedName>
        <fullName evidence="1">Uncharacterized protein</fullName>
    </submittedName>
</protein>
<dbReference type="OrthoDB" id="7210457at2"/>
<dbReference type="EMBL" id="MRCG01000001">
    <property type="protein sequence ID" value="OKH50583.1"/>
    <property type="molecule type" value="Genomic_DNA"/>
</dbReference>
<dbReference type="STRING" id="549789.NIES30_00280"/>